<evidence type="ECO:0000313" key="2">
    <source>
        <dbReference type="EMBL" id="GJT98425.1"/>
    </source>
</evidence>
<keyword evidence="3" id="KW-1185">Reference proteome</keyword>
<comment type="caution">
    <text evidence="2">The sequence shown here is derived from an EMBL/GenBank/DDBJ whole genome shotgun (WGS) entry which is preliminary data.</text>
</comment>
<feature type="transmembrane region" description="Helical" evidence="1">
    <location>
        <begin position="184"/>
        <end position="208"/>
    </location>
</feature>
<proteinExistence type="predicted"/>
<gene>
    <name evidence="2" type="ORF">Tco_1093943</name>
</gene>
<keyword evidence="1" id="KW-0472">Membrane</keyword>
<sequence>MDDVGLHSMNQKRQHVPLQRTRSINSRLVLWSSSDGRDSLWSDGAAVAVSLGVGESSSSVVSRSSWQLPLQTTYGSLGSLWIPWEHRLEYIGFAGQDLQEQGRYGCSFTSASASTSLSSSAQPQTLASASDLRLCSLVEGGKVGPPPDKGVSILGRPFVHQLPFLLLLPPHFRIFFGSSPLPPFWVLSSTLPLCYLVLLAANANLYCLG</sequence>
<organism evidence="2 3">
    <name type="scientific">Tanacetum coccineum</name>
    <dbReference type="NCBI Taxonomy" id="301880"/>
    <lineage>
        <taxon>Eukaryota</taxon>
        <taxon>Viridiplantae</taxon>
        <taxon>Streptophyta</taxon>
        <taxon>Embryophyta</taxon>
        <taxon>Tracheophyta</taxon>
        <taxon>Spermatophyta</taxon>
        <taxon>Magnoliopsida</taxon>
        <taxon>eudicotyledons</taxon>
        <taxon>Gunneridae</taxon>
        <taxon>Pentapetalae</taxon>
        <taxon>asterids</taxon>
        <taxon>campanulids</taxon>
        <taxon>Asterales</taxon>
        <taxon>Asteraceae</taxon>
        <taxon>Asteroideae</taxon>
        <taxon>Anthemideae</taxon>
        <taxon>Anthemidinae</taxon>
        <taxon>Tanacetum</taxon>
    </lineage>
</organism>
<dbReference type="EMBL" id="BQNB010020673">
    <property type="protein sequence ID" value="GJT98425.1"/>
    <property type="molecule type" value="Genomic_DNA"/>
</dbReference>
<keyword evidence="1" id="KW-0812">Transmembrane</keyword>
<reference evidence="2" key="2">
    <citation type="submission" date="2022-01" db="EMBL/GenBank/DDBJ databases">
        <authorList>
            <person name="Yamashiro T."/>
            <person name="Shiraishi A."/>
            <person name="Satake H."/>
            <person name="Nakayama K."/>
        </authorList>
    </citation>
    <scope>NUCLEOTIDE SEQUENCE</scope>
</reference>
<name>A0ABQ5IEN7_9ASTR</name>
<keyword evidence="1" id="KW-1133">Transmembrane helix</keyword>
<accession>A0ABQ5IEN7</accession>
<evidence type="ECO:0000313" key="3">
    <source>
        <dbReference type="Proteomes" id="UP001151760"/>
    </source>
</evidence>
<dbReference type="Proteomes" id="UP001151760">
    <property type="component" value="Unassembled WGS sequence"/>
</dbReference>
<reference evidence="2" key="1">
    <citation type="journal article" date="2022" name="Int. J. Mol. Sci.">
        <title>Draft Genome of Tanacetum Coccineum: Genomic Comparison of Closely Related Tanacetum-Family Plants.</title>
        <authorList>
            <person name="Yamashiro T."/>
            <person name="Shiraishi A."/>
            <person name="Nakayama K."/>
            <person name="Satake H."/>
        </authorList>
    </citation>
    <scope>NUCLEOTIDE SEQUENCE</scope>
</reference>
<evidence type="ECO:0000256" key="1">
    <source>
        <dbReference type="SAM" id="Phobius"/>
    </source>
</evidence>
<protein>
    <submittedName>
        <fullName evidence="2">Uncharacterized protein</fullName>
    </submittedName>
</protein>